<dbReference type="EMBL" id="DS471219">
    <property type="protein sequence ID" value="EDO28752.1"/>
    <property type="molecule type" value="Genomic_DNA"/>
</dbReference>
<comment type="subcellular location">
    <subcellularLocation>
        <location evidence="1">Membrane</location>
        <topology evidence="1">Multi-pass membrane protein</topology>
    </subcellularLocation>
</comment>
<accession>A7T5L0</accession>
<evidence type="ECO:0000256" key="1">
    <source>
        <dbReference type="ARBA" id="ARBA00004141"/>
    </source>
</evidence>
<feature type="non-terminal residue" evidence="7">
    <location>
        <position position="195"/>
    </location>
</feature>
<gene>
    <name evidence="7" type="ORF">NEMVEDRAFT_v1g222647</name>
</gene>
<keyword evidence="8" id="KW-1185">Reference proteome</keyword>
<proteinExistence type="predicted"/>
<organism evidence="7 8">
    <name type="scientific">Nematostella vectensis</name>
    <name type="common">Starlet sea anemone</name>
    <dbReference type="NCBI Taxonomy" id="45351"/>
    <lineage>
        <taxon>Eukaryota</taxon>
        <taxon>Metazoa</taxon>
        <taxon>Cnidaria</taxon>
        <taxon>Anthozoa</taxon>
        <taxon>Hexacorallia</taxon>
        <taxon>Actiniaria</taxon>
        <taxon>Edwardsiidae</taxon>
        <taxon>Nematostella</taxon>
    </lineage>
</organism>
<evidence type="ECO:0000259" key="6">
    <source>
        <dbReference type="Pfam" id="PF03522"/>
    </source>
</evidence>
<dbReference type="eggNOG" id="KOG2083">
    <property type="taxonomic scope" value="Eukaryota"/>
</dbReference>
<evidence type="ECO:0000313" key="8">
    <source>
        <dbReference type="Proteomes" id="UP000001593"/>
    </source>
</evidence>
<evidence type="ECO:0000313" key="7">
    <source>
        <dbReference type="EMBL" id="EDO28752.1"/>
    </source>
</evidence>
<feature type="domain" description="SLC12A transporter C-terminal" evidence="6">
    <location>
        <begin position="36"/>
        <end position="137"/>
    </location>
</feature>
<evidence type="ECO:0000256" key="3">
    <source>
        <dbReference type="ARBA" id="ARBA00022989"/>
    </source>
</evidence>
<dbReference type="PANTHER" id="PTHR11827:SF103">
    <property type="entry name" value="SODIUM CHLORIDE COTRANSPORTER 69, ISOFORM E"/>
    <property type="match status" value="1"/>
</dbReference>
<keyword evidence="3" id="KW-1133">Transmembrane helix</keyword>
<sequence length="195" mass="22219">HFRSYVSVICNYNHPNLYFGVEGKATLLTWQDHCPASLRDGVQSLLQTAGLGKLKPNTLVIGFKRNWMRAPHSEVEEYVNIINDAFELNYGVAILRVREEFDIDDLDDGDDWMEDDDELYNKSQTSRGKESLSVRMDPDSGSSDKSRSRNVRIFHVQRPLTPESTSLLAEPPTEIEAEDDSSLCESYKKTKNCLI</sequence>
<keyword evidence="4" id="KW-0472">Membrane</keyword>
<evidence type="ECO:0000256" key="4">
    <source>
        <dbReference type="ARBA" id="ARBA00023136"/>
    </source>
</evidence>
<dbReference type="InParanoid" id="A7T5L0"/>
<dbReference type="InterPro" id="IPR004842">
    <property type="entry name" value="SLC12A_fam"/>
</dbReference>
<feature type="compositionally biased region" description="Acidic residues" evidence="5">
    <location>
        <begin position="173"/>
        <end position="182"/>
    </location>
</feature>
<feature type="compositionally biased region" description="Basic and acidic residues" evidence="5">
    <location>
        <begin position="127"/>
        <end position="147"/>
    </location>
</feature>
<dbReference type="HOGENOM" id="CLU_1399512_0_0_1"/>
<evidence type="ECO:0000256" key="5">
    <source>
        <dbReference type="SAM" id="MobiDB-lite"/>
    </source>
</evidence>
<dbReference type="Proteomes" id="UP000001593">
    <property type="component" value="Unassembled WGS sequence"/>
</dbReference>
<dbReference type="Pfam" id="PF03522">
    <property type="entry name" value="SLC12"/>
    <property type="match status" value="1"/>
</dbReference>
<evidence type="ECO:0000256" key="2">
    <source>
        <dbReference type="ARBA" id="ARBA00022692"/>
    </source>
</evidence>
<dbReference type="AlphaFoldDB" id="A7T5L0"/>
<dbReference type="PANTHER" id="PTHR11827">
    <property type="entry name" value="SOLUTE CARRIER FAMILY 12, CATION COTRANSPORTERS"/>
    <property type="match status" value="1"/>
</dbReference>
<dbReference type="GO" id="GO:0016020">
    <property type="term" value="C:membrane"/>
    <property type="evidence" value="ECO:0007669"/>
    <property type="project" value="UniProtKB-SubCell"/>
</dbReference>
<reference evidence="7 8" key="1">
    <citation type="journal article" date="2007" name="Science">
        <title>Sea anemone genome reveals ancestral eumetazoan gene repertoire and genomic organization.</title>
        <authorList>
            <person name="Putnam N.H."/>
            <person name="Srivastava M."/>
            <person name="Hellsten U."/>
            <person name="Dirks B."/>
            <person name="Chapman J."/>
            <person name="Salamov A."/>
            <person name="Terry A."/>
            <person name="Shapiro H."/>
            <person name="Lindquist E."/>
            <person name="Kapitonov V.V."/>
            <person name="Jurka J."/>
            <person name="Genikhovich G."/>
            <person name="Grigoriev I.V."/>
            <person name="Lucas S.M."/>
            <person name="Steele R.E."/>
            <person name="Finnerty J.R."/>
            <person name="Technau U."/>
            <person name="Martindale M.Q."/>
            <person name="Rokhsar D.S."/>
        </authorList>
    </citation>
    <scope>NUCLEOTIDE SEQUENCE [LARGE SCALE GENOMIC DNA]</scope>
    <source>
        <strain evidence="8">CH2 X CH6</strain>
    </source>
</reference>
<dbReference type="STRING" id="45351.A7T5L0"/>
<protein>
    <recommendedName>
        <fullName evidence="6">SLC12A transporter C-terminal domain-containing protein</fullName>
    </recommendedName>
</protein>
<feature type="region of interest" description="Disordered" evidence="5">
    <location>
        <begin position="112"/>
        <end position="182"/>
    </location>
</feature>
<dbReference type="GO" id="GO:0015377">
    <property type="term" value="F:chloride:monoatomic cation symporter activity"/>
    <property type="evidence" value="ECO:0007669"/>
    <property type="project" value="InterPro"/>
</dbReference>
<keyword evidence="2" id="KW-0812">Transmembrane</keyword>
<dbReference type="InterPro" id="IPR018491">
    <property type="entry name" value="SLC12_C"/>
</dbReference>
<name>A7T5L0_NEMVE</name>